<feature type="domain" description="DZANK-type" evidence="2">
    <location>
        <begin position="27"/>
        <end position="73"/>
    </location>
</feature>
<evidence type="ECO:0000259" key="2">
    <source>
        <dbReference type="Pfam" id="PF12773"/>
    </source>
</evidence>
<keyword evidence="1" id="KW-0812">Transmembrane</keyword>
<accession>A0A109RDQ4</accession>
<proteinExistence type="predicted"/>
<dbReference type="Pfam" id="PF12773">
    <property type="entry name" value="DZR"/>
    <property type="match status" value="1"/>
</dbReference>
<name>A0A109RDQ4_9LACT</name>
<dbReference type="KEGG" id="asan:AWM72_08325"/>
<protein>
    <submittedName>
        <fullName evidence="4">DUF2628 domain-containing protein</fullName>
    </submittedName>
</protein>
<reference evidence="5" key="2">
    <citation type="submission" date="2016-01" db="EMBL/GenBank/DDBJ databases">
        <title>Six Aerococcus type strain genome sequencing and assembly using PacBio and Illumina Hiseq.</title>
        <authorList>
            <person name="Carkaci D."/>
            <person name="Dargis R."/>
            <person name="Nielsen X.C."/>
            <person name="Skovgaard O."/>
            <person name="Fuursted K."/>
            <person name="Christensen J.J."/>
        </authorList>
    </citation>
    <scope>NUCLEOTIDE SEQUENCE [LARGE SCALE GENOMIC DNA]</scope>
    <source>
        <strain evidence="5">CCUG43001</strain>
    </source>
</reference>
<dbReference type="EMBL" id="PKGY01000001">
    <property type="protein sequence ID" value="PKZ23237.1"/>
    <property type="molecule type" value="Genomic_DNA"/>
</dbReference>
<dbReference type="Pfam" id="PF10947">
    <property type="entry name" value="DUF2628"/>
    <property type="match status" value="1"/>
</dbReference>
<dbReference type="RefSeq" id="WP_067976170.1">
    <property type="nucleotide sequence ID" value="NZ_CAJHKM010000002.1"/>
</dbReference>
<dbReference type="OrthoDB" id="2135072at2"/>
<dbReference type="EMBL" id="CP014160">
    <property type="protein sequence ID" value="AMB94761.1"/>
    <property type="molecule type" value="Genomic_DNA"/>
</dbReference>
<reference evidence="4 6" key="3">
    <citation type="submission" date="2017-12" db="EMBL/GenBank/DDBJ databases">
        <title>Phylogenetic diversity of female urinary microbiome.</title>
        <authorList>
            <person name="Thomas-White K."/>
            <person name="Wolfe A.J."/>
        </authorList>
    </citation>
    <scope>NUCLEOTIDE SEQUENCE [LARGE SCALE GENOMIC DNA]</scope>
    <source>
        <strain evidence="4 6">UMB0139</strain>
    </source>
</reference>
<organism evidence="3 5">
    <name type="scientific">Aerococcus sanguinicola</name>
    <dbReference type="NCBI Taxonomy" id="119206"/>
    <lineage>
        <taxon>Bacteria</taxon>
        <taxon>Bacillati</taxon>
        <taxon>Bacillota</taxon>
        <taxon>Bacilli</taxon>
        <taxon>Lactobacillales</taxon>
        <taxon>Aerococcaceae</taxon>
        <taxon>Aerococcus</taxon>
    </lineage>
</organism>
<feature type="transmembrane region" description="Helical" evidence="1">
    <location>
        <begin position="114"/>
        <end position="131"/>
    </location>
</feature>
<gene>
    <name evidence="3" type="ORF">AWM72_08325</name>
    <name evidence="4" type="ORF">CYJ28_01430</name>
</gene>
<dbReference type="GeneID" id="92904072"/>
<evidence type="ECO:0000256" key="1">
    <source>
        <dbReference type="SAM" id="Phobius"/>
    </source>
</evidence>
<keyword evidence="5" id="KW-1185">Reference proteome</keyword>
<keyword evidence="1" id="KW-0472">Membrane</keyword>
<dbReference type="InterPro" id="IPR024399">
    <property type="entry name" value="DUF2628"/>
</dbReference>
<evidence type="ECO:0000313" key="5">
    <source>
        <dbReference type="Proteomes" id="UP000069912"/>
    </source>
</evidence>
<dbReference type="InterPro" id="IPR025874">
    <property type="entry name" value="DZR"/>
</dbReference>
<evidence type="ECO:0000313" key="6">
    <source>
        <dbReference type="Proteomes" id="UP000234239"/>
    </source>
</evidence>
<dbReference type="AlphaFoldDB" id="A0A109RDQ4"/>
<evidence type="ECO:0000313" key="3">
    <source>
        <dbReference type="EMBL" id="AMB94761.1"/>
    </source>
</evidence>
<evidence type="ECO:0000313" key="4">
    <source>
        <dbReference type="EMBL" id="PKZ23237.1"/>
    </source>
</evidence>
<feature type="transmembrane region" description="Helical" evidence="1">
    <location>
        <begin position="137"/>
        <end position="159"/>
    </location>
</feature>
<keyword evidence="1" id="KW-1133">Transmembrane helix</keyword>
<dbReference type="Proteomes" id="UP000069912">
    <property type="component" value="Chromosome"/>
</dbReference>
<sequence>MTNEDLIDTATYRKEDLVKASAPKAYCTHCGYRLHEQASYCYNCDQDPSIGTAYCRRCGGSLLVGQKFCSRCGLAQAKSSQIHLERFPFAGETPAMQAEMEKIEASGERDKGRFNIWAFIFSGLWFCYQGLWEFGLILIALTCLPFAFWLKLVLITFFSGRYGIYIKYRYLKYGERLPNLAKLFH</sequence>
<dbReference type="Proteomes" id="UP000234239">
    <property type="component" value="Unassembled WGS sequence"/>
</dbReference>
<reference evidence="3 5" key="1">
    <citation type="journal article" date="2016" name="Genome Announc.">
        <title>Complete Genome Sequences of Aerococcus christensenii CCUG 28831T, Aerococcus sanguinicola CCUG 43001T, Aerococcus urinae CCUG 36881T, Aerococcus urinaeequi CCUG 28094T, Aerococcus urinaehominis CCUG 42038 BT, and Aerococcus viridans CCUG 4311T.</title>
        <authorList>
            <person name="Carkaci D."/>
            <person name="Dargis R."/>
            <person name="Nielsen X.C."/>
            <person name="Skovgaard O."/>
            <person name="Fuursted K."/>
            <person name="Christensen J.J."/>
        </authorList>
    </citation>
    <scope>NUCLEOTIDE SEQUENCE [LARGE SCALE GENOMIC DNA]</scope>
    <source>
        <strain evidence="3 5">CCUG43001</strain>
    </source>
</reference>